<evidence type="ECO:0000256" key="4">
    <source>
        <dbReference type="ARBA" id="ARBA00012438"/>
    </source>
</evidence>
<dbReference type="AlphaFoldDB" id="A0A4R2IV84"/>
<dbReference type="EC" id="2.7.13.3" evidence="4"/>
<feature type="region of interest" description="Disordered" evidence="12">
    <location>
        <begin position="57"/>
        <end position="77"/>
    </location>
</feature>
<keyword evidence="6" id="KW-0808">Transferase</keyword>
<dbReference type="GO" id="GO:0000155">
    <property type="term" value="F:phosphorelay sensor kinase activity"/>
    <property type="evidence" value="ECO:0007669"/>
    <property type="project" value="InterPro"/>
</dbReference>
<evidence type="ECO:0000259" key="14">
    <source>
        <dbReference type="PROSITE" id="PS50109"/>
    </source>
</evidence>
<evidence type="ECO:0000256" key="11">
    <source>
        <dbReference type="ARBA" id="ARBA00023136"/>
    </source>
</evidence>
<dbReference type="InterPro" id="IPR004358">
    <property type="entry name" value="Sig_transdc_His_kin-like_C"/>
</dbReference>
<comment type="caution">
    <text evidence="16">The sequence shown here is derived from an EMBL/GenBank/DDBJ whole genome shotgun (WGS) entry which is preliminary data.</text>
</comment>
<dbReference type="SMART" id="SM00388">
    <property type="entry name" value="HisKA"/>
    <property type="match status" value="1"/>
</dbReference>
<keyword evidence="10" id="KW-0902">Two-component regulatory system</keyword>
<organism evidence="16 17">
    <name type="scientific">Kribbella antiqua</name>
    <dbReference type="NCBI Taxonomy" id="2512217"/>
    <lineage>
        <taxon>Bacteria</taxon>
        <taxon>Bacillati</taxon>
        <taxon>Actinomycetota</taxon>
        <taxon>Actinomycetes</taxon>
        <taxon>Propionibacteriales</taxon>
        <taxon>Kribbellaceae</taxon>
        <taxon>Kribbella</taxon>
    </lineage>
</organism>
<dbReference type="Gene3D" id="1.10.287.130">
    <property type="match status" value="1"/>
</dbReference>
<dbReference type="Pfam" id="PF00512">
    <property type="entry name" value="HisKA"/>
    <property type="match status" value="1"/>
</dbReference>
<evidence type="ECO:0000256" key="7">
    <source>
        <dbReference type="ARBA" id="ARBA00022692"/>
    </source>
</evidence>
<evidence type="ECO:0000313" key="16">
    <source>
        <dbReference type="EMBL" id="TCO49284.1"/>
    </source>
</evidence>
<sequence>MRRFLPTSLTARVATAVVLLMATVSILISGLTTAAISSYLTKQLDEKVAASSGRAIGALNKNGPKPPDIDNPHGQDAGTVTAYISDSSANGNVITSDGDLAGLSTEVIAVLSDVPANSANSTVDLAGLGQYRVHAVQIGDTTVITGLPTKDIDNTVTSLVGWEVLFGGFGVVAAGGVAVFVVRRQMRPLRQVALTAREVAAIPLATGEIGVTARVPDELTDARTEVGQVALALNTLLGHMERALDARHRSELQVRQFVADASHELRTPLTTIHGYAQLSLRNPEHLPQAMGKVMVEATRMASLVEDLLLLARLDAGRPLDLRPVDLTRLALDSVTDARIVGPDHHWAVNLPAQPVVVTADEQRLHQVVTNLLSNARRHTPAGTTVTVGLTTDDRHSAVLTIHDNGPGISPDLQPNVFKRFTRADTSRTRDSGGSGLGLSLAQSITEAHGGAVSVRSRPGDTCFIVALPRATTEPPAHHN</sequence>
<dbReference type="SMART" id="SM00304">
    <property type="entry name" value="HAMP"/>
    <property type="match status" value="1"/>
</dbReference>
<reference evidence="16 17" key="1">
    <citation type="journal article" date="2015" name="Stand. Genomic Sci.">
        <title>Genomic Encyclopedia of Bacterial and Archaeal Type Strains, Phase III: the genomes of soil and plant-associated and newly described type strains.</title>
        <authorList>
            <person name="Whitman W.B."/>
            <person name="Woyke T."/>
            <person name="Klenk H.P."/>
            <person name="Zhou Y."/>
            <person name="Lilburn T.G."/>
            <person name="Beck B.J."/>
            <person name="De Vos P."/>
            <person name="Vandamme P."/>
            <person name="Eisen J.A."/>
            <person name="Garrity G."/>
            <person name="Hugenholtz P."/>
            <person name="Kyrpides N.C."/>
        </authorList>
    </citation>
    <scope>NUCLEOTIDE SEQUENCE [LARGE SCALE GENOMIC DNA]</scope>
    <source>
        <strain evidence="16 17">VKM Ac-2541</strain>
    </source>
</reference>
<dbReference type="SMART" id="SM00387">
    <property type="entry name" value="HATPase_c"/>
    <property type="match status" value="1"/>
</dbReference>
<protein>
    <recommendedName>
        <fullName evidence="4">histidine kinase</fullName>
        <ecNumber evidence="4">2.7.13.3</ecNumber>
    </recommendedName>
</protein>
<name>A0A4R2IV84_9ACTN</name>
<dbReference type="Proteomes" id="UP000295573">
    <property type="component" value="Unassembled WGS sequence"/>
</dbReference>
<dbReference type="InterPro" id="IPR003661">
    <property type="entry name" value="HisK_dim/P_dom"/>
</dbReference>
<gene>
    <name evidence="16" type="ORF">EV646_103262</name>
</gene>
<keyword evidence="9 13" id="KW-1133">Transmembrane helix</keyword>
<evidence type="ECO:0000256" key="10">
    <source>
        <dbReference type="ARBA" id="ARBA00023012"/>
    </source>
</evidence>
<dbReference type="PROSITE" id="PS50109">
    <property type="entry name" value="HIS_KIN"/>
    <property type="match status" value="1"/>
</dbReference>
<dbReference type="CDD" id="cd00082">
    <property type="entry name" value="HisKA"/>
    <property type="match status" value="1"/>
</dbReference>
<accession>A0A4R2IV84</accession>
<evidence type="ECO:0000256" key="8">
    <source>
        <dbReference type="ARBA" id="ARBA00022777"/>
    </source>
</evidence>
<evidence type="ECO:0000256" key="1">
    <source>
        <dbReference type="ARBA" id="ARBA00000085"/>
    </source>
</evidence>
<dbReference type="InterPro" id="IPR036890">
    <property type="entry name" value="HATPase_C_sf"/>
</dbReference>
<dbReference type="InterPro" id="IPR036097">
    <property type="entry name" value="HisK_dim/P_sf"/>
</dbReference>
<keyword evidence="17" id="KW-1185">Reference proteome</keyword>
<feature type="transmembrane region" description="Helical" evidence="13">
    <location>
        <begin position="159"/>
        <end position="182"/>
    </location>
</feature>
<dbReference type="PRINTS" id="PR00344">
    <property type="entry name" value="BCTRLSENSOR"/>
</dbReference>
<evidence type="ECO:0000256" key="9">
    <source>
        <dbReference type="ARBA" id="ARBA00022989"/>
    </source>
</evidence>
<keyword evidence="7 13" id="KW-0812">Transmembrane</keyword>
<comment type="subcellular location">
    <subcellularLocation>
        <location evidence="3">Cell membrane</location>
    </subcellularLocation>
</comment>
<dbReference type="SUPFAM" id="SSF55874">
    <property type="entry name" value="ATPase domain of HSP90 chaperone/DNA topoisomerase II/histidine kinase"/>
    <property type="match status" value="1"/>
</dbReference>
<dbReference type="Pfam" id="PF02518">
    <property type="entry name" value="HATPase_c"/>
    <property type="match status" value="1"/>
</dbReference>
<dbReference type="InterPro" id="IPR050428">
    <property type="entry name" value="TCS_sensor_his_kinase"/>
</dbReference>
<keyword evidence="8 16" id="KW-0418">Kinase</keyword>
<dbReference type="OrthoDB" id="9786919at2"/>
<dbReference type="GO" id="GO:0005509">
    <property type="term" value="F:calcium ion binding"/>
    <property type="evidence" value="ECO:0007669"/>
    <property type="project" value="UniProtKB-ARBA"/>
</dbReference>
<evidence type="ECO:0000256" key="13">
    <source>
        <dbReference type="SAM" id="Phobius"/>
    </source>
</evidence>
<proteinExistence type="predicted"/>
<evidence type="ECO:0000313" key="17">
    <source>
        <dbReference type="Proteomes" id="UP000295573"/>
    </source>
</evidence>
<comment type="cofactor">
    <cofactor evidence="2">
        <name>a divalent metal cation</name>
        <dbReference type="ChEBI" id="CHEBI:60240"/>
    </cofactor>
</comment>
<dbReference type="RefSeq" id="WP_132146906.1">
    <property type="nucleotide sequence ID" value="NZ_SLWR01000003.1"/>
</dbReference>
<dbReference type="InterPro" id="IPR003594">
    <property type="entry name" value="HATPase_dom"/>
</dbReference>
<dbReference type="SUPFAM" id="SSF47384">
    <property type="entry name" value="Homodimeric domain of signal transducing histidine kinase"/>
    <property type="match status" value="1"/>
</dbReference>
<evidence type="ECO:0000256" key="2">
    <source>
        <dbReference type="ARBA" id="ARBA00001968"/>
    </source>
</evidence>
<dbReference type="CDD" id="cd00075">
    <property type="entry name" value="HATPase"/>
    <property type="match status" value="1"/>
</dbReference>
<feature type="domain" description="HAMP" evidence="15">
    <location>
        <begin position="183"/>
        <end position="245"/>
    </location>
</feature>
<dbReference type="Gene3D" id="6.10.340.10">
    <property type="match status" value="1"/>
</dbReference>
<dbReference type="FunFam" id="3.30.565.10:FF:000006">
    <property type="entry name" value="Sensor histidine kinase WalK"/>
    <property type="match status" value="1"/>
</dbReference>
<dbReference type="InterPro" id="IPR005467">
    <property type="entry name" value="His_kinase_dom"/>
</dbReference>
<dbReference type="Gene3D" id="3.30.565.10">
    <property type="entry name" value="Histidine kinase-like ATPase, C-terminal domain"/>
    <property type="match status" value="1"/>
</dbReference>
<evidence type="ECO:0000256" key="5">
    <source>
        <dbReference type="ARBA" id="ARBA00022553"/>
    </source>
</evidence>
<dbReference type="PROSITE" id="PS50885">
    <property type="entry name" value="HAMP"/>
    <property type="match status" value="1"/>
</dbReference>
<comment type="catalytic activity">
    <reaction evidence="1">
        <text>ATP + protein L-histidine = ADP + protein N-phospho-L-histidine.</text>
        <dbReference type="EC" id="2.7.13.3"/>
    </reaction>
</comment>
<evidence type="ECO:0000256" key="3">
    <source>
        <dbReference type="ARBA" id="ARBA00004236"/>
    </source>
</evidence>
<dbReference type="PANTHER" id="PTHR45436">
    <property type="entry name" value="SENSOR HISTIDINE KINASE YKOH"/>
    <property type="match status" value="1"/>
</dbReference>
<dbReference type="EMBL" id="SLWR01000003">
    <property type="protein sequence ID" value="TCO49284.1"/>
    <property type="molecule type" value="Genomic_DNA"/>
</dbReference>
<dbReference type="InterPro" id="IPR003660">
    <property type="entry name" value="HAMP_dom"/>
</dbReference>
<evidence type="ECO:0000256" key="6">
    <source>
        <dbReference type="ARBA" id="ARBA00022679"/>
    </source>
</evidence>
<dbReference type="GO" id="GO:0005886">
    <property type="term" value="C:plasma membrane"/>
    <property type="evidence" value="ECO:0007669"/>
    <property type="project" value="UniProtKB-SubCell"/>
</dbReference>
<dbReference type="FunFam" id="1.10.287.130:FF:000001">
    <property type="entry name" value="Two-component sensor histidine kinase"/>
    <property type="match status" value="1"/>
</dbReference>
<keyword evidence="11 13" id="KW-0472">Membrane</keyword>
<feature type="domain" description="Histidine kinase" evidence="14">
    <location>
        <begin position="260"/>
        <end position="471"/>
    </location>
</feature>
<evidence type="ECO:0000259" key="15">
    <source>
        <dbReference type="PROSITE" id="PS50885"/>
    </source>
</evidence>
<keyword evidence="5" id="KW-0597">Phosphoprotein</keyword>
<evidence type="ECO:0000256" key="12">
    <source>
        <dbReference type="SAM" id="MobiDB-lite"/>
    </source>
</evidence>
<dbReference type="PANTHER" id="PTHR45436:SF5">
    <property type="entry name" value="SENSOR HISTIDINE KINASE TRCS"/>
    <property type="match status" value="1"/>
</dbReference>